<evidence type="ECO:0000313" key="2">
    <source>
        <dbReference type="Proteomes" id="UP000738376"/>
    </source>
</evidence>
<proteinExistence type="predicted"/>
<sequence>MSEKVNTRGGKRENAGMKPLDGEKREYKYFLTLTEKEIIDSYRTSKGLDK</sequence>
<comment type="caution">
    <text evidence="1">The sequence shown here is derived from an EMBL/GenBank/DDBJ whole genome shotgun (WGS) entry which is preliminary data.</text>
</comment>
<reference evidence="1 2" key="1">
    <citation type="submission" date="2020-03" db="EMBL/GenBank/DDBJ databases">
        <title>Draft Genome Sequence of 2-Methylisoborneol Producing Pseudanabaena yagii Strain GIHE-NHR1 Isolated from North Han River in South Korea.</title>
        <authorList>
            <person name="Jeong J."/>
        </authorList>
    </citation>
    <scope>NUCLEOTIDE SEQUENCE [LARGE SCALE GENOMIC DNA]</scope>
    <source>
        <strain evidence="1 2">GIHE-NHR1</strain>
    </source>
</reference>
<name>A0ABX1LP16_9CYAN</name>
<evidence type="ECO:0000313" key="1">
    <source>
        <dbReference type="EMBL" id="NMF56771.1"/>
    </source>
</evidence>
<dbReference type="EMBL" id="JAAVJL010000001">
    <property type="protein sequence ID" value="NMF56771.1"/>
    <property type="molecule type" value="Genomic_DNA"/>
</dbReference>
<keyword evidence="2" id="KW-1185">Reference proteome</keyword>
<organism evidence="1 2">
    <name type="scientific">Pseudanabaena yagii GIHE-NHR1</name>
    <dbReference type="NCBI Taxonomy" id="2722753"/>
    <lineage>
        <taxon>Bacteria</taxon>
        <taxon>Bacillati</taxon>
        <taxon>Cyanobacteriota</taxon>
        <taxon>Cyanophyceae</taxon>
        <taxon>Pseudanabaenales</taxon>
        <taxon>Pseudanabaenaceae</taxon>
        <taxon>Pseudanabaena</taxon>
        <taxon>Pseudanabaena yagii</taxon>
    </lineage>
</organism>
<accession>A0ABX1LP16</accession>
<dbReference type="Proteomes" id="UP000738376">
    <property type="component" value="Unassembled WGS sequence"/>
</dbReference>
<protein>
    <recommendedName>
        <fullName evidence="3">DUF4158 domain-containing protein</fullName>
    </recommendedName>
</protein>
<dbReference type="RefSeq" id="WP_169361879.1">
    <property type="nucleotide sequence ID" value="NZ_JAAVJL010000001.1"/>
</dbReference>
<gene>
    <name evidence="1" type="ORF">HC246_01720</name>
</gene>
<evidence type="ECO:0008006" key="3">
    <source>
        <dbReference type="Google" id="ProtNLM"/>
    </source>
</evidence>